<dbReference type="PATRIC" id="fig|657308.3.peg.184"/>
<evidence type="ECO:0000256" key="2">
    <source>
        <dbReference type="ARBA" id="ARBA00022840"/>
    </source>
</evidence>
<dbReference type="Pfam" id="PF13304">
    <property type="entry name" value="AAA_21"/>
    <property type="match status" value="1"/>
</dbReference>
<dbReference type="InterPro" id="IPR027417">
    <property type="entry name" value="P-loop_NTPase"/>
</dbReference>
<evidence type="ECO:0000256" key="1">
    <source>
        <dbReference type="ARBA" id="ARBA00022741"/>
    </source>
</evidence>
<reference evidence="4 5" key="1">
    <citation type="submission" date="2010-03" db="EMBL/GenBank/DDBJ databases">
        <title>The genome sequence of Gordonibacter pamelaeae 7-10-1-bT.</title>
        <authorList>
            <consortium name="metaHIT consortium -- http://www.metahit.eu/"/>
            <person name="Pajon A."/>
            <person name="Turner K."/>
            <person name="Parkhill J."/>
            <person name="Timmis K."/>
            <person name="Oxley A."/>
            <person name="Wurdemann D."/>
        </authorList>
    </citation>
    <scope>NUCLEOTIDE SEQUENCE [LARGE SCALE GENOMIC DNA]</scope>
    <source>
        <strain evidence="5">7-10-1-b</strain>
    </source>
</reference>
<keyword evidence="1" id="KW-0547">Nucleotide-binding</keyword>
<dbReference type="GO" id="GO:0005524">
    <property type="term" value="F:ATP binding"/>
    <property type="evidence" value="ECO:0007669"/>
    <property type="project" value="UniProtKB-KW"/>
</dbReference>
<proteinExistence type="predicted"/>
<dbReference type="Proteomes" id="UP000008805">
    <property type="component" value="Chromosome"/>
</dbReference>
<dbReference type="PANTHER" id="PTHR43158">
    <property type="entry name" value="SKFA PEPTIDE EXPORT ATP-BINDING PROTEIN SKFE"/>
    <property type="match status" value="1"/>
</dbReference>
<protein>
    <recommendedName>
        <fullName evidence="3">ATPase AAA-type core domain-containing protein</fullName>
    </recommendedName>
</protein>
<dbReference type="SUPFAM" id="SSF52540">
    <property type="entry name" value="P-loop containing nucleoside triphosphate hydrolases"/>
    <property type="match status" value="1"/>
</dbReference>
<accession>D6E730</accession>
<dbReference type="RefSeq" id="WP_015538877.1">
    <property type="nucleotide sequence ID" value="NC_021021.1"/>
</dbReference>
<evidence type="ECO:0000313" key="5">
    <source>
        <dbReference type="Proteomes" id="UP000008805"/>
    </source>
</evidence>
<dbReference type="KEGG" id="gpa:GPA_06200"/>
<reference evidence="4 5" key="2">
    <citation type="submission" date="2010-03" db="EMBL/GenBank/DDBJ databases">
        <authorList>
            <person name="Pajon A."/>
        </authorList>
    </citation>
    <scope>NUCLEOTIDE SEQUENCE [LARGE SCALE GENOMIC DNA]</scope>
    <source>
        <strain evidence="5">7-10-1-b</strain>
    </source>
</reference>
<organism evidence="4 5">
    <name type="scientific">Gordonibacter pamelaeae 7-10-1-b</name>
    <dbReference type="NCBI Taxonomy" id="657308"/>
    <lineage>
        <taxon>Bacteria</taxon>
        <taxon>Bacillati</taxon>
        <taxon>Actinomycetota</taxon>
        <taxon>Coriobacteriia</taxon>
        <taxon>Eggerthellales</taxon>
        <taxon>Eggerthellaceae</taxon>
        <taxon>Gordonibacter</taxon>
    </lineage>
</organism>
<dbReference type="AlphaFoldDB" id="D6E730"/>
<dbReference type="EMBL" id="FP929047">
    <property type="protein sequence ID" value="CBL03527.1"/>
    <property type="molecule type" value="Genomic_DNA"/>
</dbReference>
<evidence type="ECO:0000259" key="3">
    <source>
        <dbReference type="Pfam" id="PF13304"/>
    </source>
</evidence>
<keyword evidence="2" id="KW-0067">ATP-binding</keyword>
<gene>
    <name evidence="4" type="ORF">GPA_06200</name>
</gene>
<dbReference type="InterPro" id="IPR003959">
    <property type="entry name" value="ATPase_AAA_core"/>
</dbReference>
<keyword evidence="5" id="KW-1185">Reference proteome</keyword>
<name>D6E730_9ACTN</name>
<dbReference type="PANTHER" id="PTHR43158:SF5">
    <property type="entry name" value="ABC TRANSPORTER, ATP-BINDING PROTEIN"/>
    <property type="match status" value="1"/>
</dbReference>
<dbReference type="Gene3D" id="3.40.50.300">
    <property type="entry name" value="P-loop containing nucleotide triphosphate hydrolases"/>
    <property type="match status" value="1"/>
</dbReference>
<dbReference type="HOGENOM" id="CLU_000604_1_2_11"/>
<evidence type="ECO:0000313" key="4">
    <source>
        <dbReference type="EMBL" id="CBL03527.1"/>
    </source>
</evidence>
<sequence length="196" mass="21737">MHVDDLIEQMGRFHEGFDAKRAKRLAKAFDLDVKAKTGALSTGYRTICQLVLALSLDADYLLLDEPVLGLDAAHRELFYQLLMEDYLERPRTVVIATHLIEEVANLVERVTIIDEGRVLMQASADELRSSGYSVSGRAADVRAYCEGLDVLDVDELGGVAVAYLLGTPDAERLNDRLDTAPVNLQKLFVKLTEKGE</sequence>
<feature type="domain" description="ATPase AAA-type core" evidence="3">
    <location>
        <begin position="40"/>
        <end position="101"/>
    </location>
</feature>